<feature type="compositionally biased region" description="Low complexity" evidence="1">
    <location>
        <begin position="20"/>
        <end position="29"/>
    </location>
</feature>
<proteinExistence type="predicted"/>
<feature type="region of interest" description="Disordered" evidence="1">
    <location>
        <begin position="18"/>
        <end position="59"/>
    </location>
</feature>
<feature type="compositionally biased region" description="Basic and acidic residues" evidence="1">
    <location>
        <begin position="40"/>
        <end position="59"/>
    </location>
</feature>
<evidence type="ECO:0000313" key="2">
    <source>
        <dbReference type="EMBL" id="MXO71469.1"/>
    </source>
</evidence>
<sequence length="59" mass="6359">MAEVVNLRLARKAKARAEKASQAAANRAAFGESKAAKAARKAEAERTGRQIDGHKREPD</sequence>
<comment type="caution">
    <text evidence="2">The sequence shown here is derived from an EMBL/GenBank/DDBJ whole genome shotgun (WGS) entry which is preliminary data.</text>
</comment>
<evidence type="ECO:0000313" key="3">
    <source>
        <dbReference type="Proteomes" id="UP000466966"/>
    </source>
</evidence>
<accession>A0A844YV98</accession>
<protein>
    <submittedName>
        <fullName evidence="2">DUF4169 family protein</fullName>
    </submittedName>
</protein>
<name>A0A844YV98_9SPHN</name>
<dbReference type="AlphaFoldDB" id="A0A844YV98"/>
<dbReference type="Pfam" id="PF13770">
    <property type="entry name" value="DUF4169"/>
    <property type="match status" value="1"/>
</dbReference>
<keyword evidence="3" id="KW-1185">Reference proteome</keyword>
<dbReference type="RefSeq" id="WP_160771379.1">
    <property type="nucleotide sequence ID" value="NZ_WTYV01000002.1"/>
</dbReference>
<gene>
    <name evidence="2" type="ORF">GRI99_07410</name>
</gene>
<reference evidence="2 3" key="1">
    <citation type="submission" date="2019-12" db="EMBL/GenBank/DDBJ databases">
        <title>Genomic-based taxomic classification of the family Erythrobacteraceae.</title>
        <authorList>
            <person name="Xu L."/>
        </authorList>
    </citation>
    <scope>NUCLEOTIDE SEQUENCE [LARGE SCALE GENOMIC DNA]</scope>
    <source>
        <strain evidence="2 3">M0322</strain>
    </source>
</reference>
<organism evidence="2 3">
    <name type="scientific">Alteraurantiacibacter buctensis</name>
    <dbReference type="NCBI Taxonomy" id="1503981"/>
    <lineage>
        <taxon>Bacteria</taxon>
        <taxon>Pseudomonadati</taxon>
        <taxon>Pseudomonadota</taxon>
        <taxon>Alphaproteobacteria</taxon>
        <taxon>Sphingomonadales</taxon>
        <taxon>Erythrobacteraceae</taxon>
        <taxon>Alteraurantiacibacter</taxon>
    </lineage>
</organism>
<dbReference type="EMBL" id="WTYV01000002">
    <property type="protein sequence ID" value="MXO71469.1"/>
    <property type="molecule type" value="Genomic_DNA"/>
</dbReference>
<dbReference type="InterPro" id="IPR025227">
    <property type="entry name" value="DUF4169"/>
</dbReference>
<evidence type="ECO:0000256" key="1">
    <source>
        <dbReference type="SAM" id="MobiDB-lite"/>
    </source>
</evidence>
<dbReference type="Proteomes" id="UP000466966">
    <property type="component" value="Unassembled WGS sequence"/>
</dbReference>